<name>A0ABQ4R1W8_9HYPH</name>
<evidence type="ECO:0000313" key="2">
    <source>
        <dbReference type="EMBL" id="GJD51281.1"/>
    </source>
</evidence>
<protein>
    <recommendedName>
        <fullName evidence="1">DUF927 domain-containing protein</fullName>
    </recommendedName>
</protein>
<keyword evidence="3" id="KW-1185">Reference proteome</keyword>
<accession>A0ABQ4R1W8</accession>
<comment type="caution">
    <text evidence="2">The sequence shown here is derived from an EMBL/GenBank/DDBJ whole genome shotgun (WGS) entry which is preliminary data.</text>
</comment>
<feature type="domain" description="DUF927" evidence="1">
    <location>
        <begin position="259"/>
        <end position="541"/>
    </location>
</feature>
<dbReference type="EMBL" id="BPQH01000012">
    <property type="protein sequence ID" value="GJD51281.1"/>
    <property type="molecule type" value="Genomic_DNA"/>
</dbReference>
<dbReference type="Gene3D" id="3.40.1360.10">
    <property type="match status" value="1"/>
</dbReference>
<evidence type="ECO:0000259" key="1">
    <source>
        <dbReference type="Pfam" id="PF06048"/>
    </source>
</evidence>
<organism evidence="2 3">
    <name type="scientific">Methylobacterium crusticola</name>
    <dbReference type="NCBI Taxonomy" id="1697972"/>
    <lineage>
        <taxon>Bacteria</taxon>
        <taxon>Pseudomonadati</taxon>
        <taxon>Pseudomonadota</taxon>
        <taxon>Alphaproteobacteria</taxon>
        <taxon>Hyphomicrobiales</taxon>
        <taxon>Methylobacteriaceae</taxon>
        <taxon>Methylobacterium</taxon>
    </lineage>
</organism>
<dbReference type="InterPro" id="IPR034154">
    <property type="entry name" value="TOPRIM_DnaG/twinkle"/>
</dbReference>
<dbReference type="InterPro" id="IPR009270">
    <property type="entry name" value="DUF927"/>
</dbReference>
<reference evidence="2" key="1">
    <citation type="journal article" date="2021" name="Front. Microbiol.">
        <title>Comprehensive Comparative Genomics and Phenotyping of Methylobacterium Species.</title>
        <authorList>
            <person name="Alessa O."/>
            <person name="Ogura Y."/>
            <person name="Fujitani Y."/>
            <person name="Takami H."/>
            <person name="Hayashi T."/>
            <person name="Sahin N."/>
            <person name="Tani A."/>
        </authorList>
    </citation>
    <scope>NUCLEOTIDE SEQUENCE</scope>
    <source>
        <strain evidence="2">KCTC 52305</strain>
    </source>
</reference>
<dbReference type="RefSeq" id="WP_128565415.1">
    <property type="nucleotide sequence ID" value="NZ_BPQH01000012.1"/>
</dbReference>
<evidence type="ECO:0000313" key="3">
    <source>
        <dbReference type="Proteomes" id="UP001055167"/>
    </source>
</evidence>
<gene>
    <name evidence="2" type="ORF">OPKNFCMD_4035</name>
</gene>
<dbReference type="Proteomes" id="UP001055167">
    <property type="component" value="Unassembled WGS sequence"/>
</dbReference>
<sequence>MDGLNALARDFAQPLNDEAGAGARTDHQGAGEIVMPVPDGAPEPVQRHPSLGLPTTYTYRDGDGRVLGYVNRFDLDGGRKEFLPLTLWRENGVLRWRCRSWPRPRPLYGLDLLAAKPTASVVIVEGEKAADAARAIFEKSVVVTSCGGAKAARSVDWRPLARRHVLIWPDNDEPGSAYAVEAAAELTAIGAGNVTFVDAAAVASATQDGGTREPIIGWDAADGIAEGWEPKRLRELVLAHVRRAEPAPSYVSFDNFAMNDGGLVVEVTKGKGEARSVEEVWCSAAFEVIGRARDPQGQGWARWLRWRDPDGRKHEHSVTDAALHGDLGALAADLASRGLAIDRNGRGHLGDYLNRVKVKARVTTVGRTGWHTVGDTQVFVLPNQVIGQPTNETVVLTGAAAAPYGSRGTLEDWRQGVGRLSAGHGRLVLAIATALAGSLVHLVGGEGGGLNLYGQSSKGKTTTLRAAASVWGRGSADPGFVRSWRATANAQEATAAIVTDTLLALDEIGVAEGRDAAAAVYQLASGVGKGRSARDGSMRSPMTWRVLTLSTGEIPMAAKIAEDRQRRAYAGQAVRLLDIPADSGKGYGVFDHLGKHGDPARLADAIKDSALSAYGVAGPAFVRGLVERGLEDVAKGVNRIINDFVAEYVPADADGQVRRAAARLGLIAAAGELAQAFNIAPWAEGEAEAAAARALKDWIATRGGSEPAEVRESIAKVRQFFEAHGDTRFEQIGDMDTRPVTNRVGWRKGHGEERVWLVLPESWKNEVCAGLDPVATARVLAERGMLKPDKQGKFQRMERTPVSPQPIRVYAVLPTIFEGGSDA</sequence>
<proteinExistence type="predicted"/>
<dbReference type="Pfam" id="PF06048">
    <property type="entry name" value="DUF927"/>
    <property type="match status" value="1"/>
</dbReference>
<reference evidence="2" key="2">
    <citation type="submission" date="2021-08" db="EMBL/GenBank/DDBJ databases">
        <authorList>
            <person name="Tani A."/>
            <person name="Ola A."/>
            <person name="Ogura Y."/>
            <person name="Katsura K."/>
            <person name="Hayashi T."/>
        </authorList>
    </citation>
    <scope>NUCLEOTIDE SEQUENCE</scope>
    <source>
        <strain evidence="2">KCTC 52305</strain>
    </source>
</reference>
<dbReference type="CDD" id="cd01029">
    <property type="entry name" value="TOPRIM_primases"/>
    <property type="match status" value="1"/>
</dbReference>